<keyword evidence="2" id="KW-1185">Reference proteome</keyword>
<evidence type="ECO:0000313" key="1">
    <source>
        <dbReference type="EMBL" id="MEG3616468.1"/>
    </source>
</evidence>
<reference evidence="1" key="1">
    <citation type="journal article" date="2024" name="Antonie Van Leeuwenhoek">
        <title>Isoptericola haloaureus sp. nov., a dimorphic actinobacterium isolated from mangrove sediments of southeast India, implicating biosaline agricultural significance through nitrogen fixation and salt tolerance genes.</title>
        <authorList>
            <person name="Prathaban M."/>
            <person name="Prathiviraj R."/>
            <person name="Ravichandran M."/>
            <person name="Natarajan S.D."/>
            <person name="Sobanaa M."/>
            <person name="Hari Krishna Kumar S."/>
            <person name="Chandrasekar V."/>
            <person name="Selvin J."/>
        </authorList>
    </citation>
    <scope>NUCLEOTIDE SEQUENCE</scope>
    <source>
        <strain evidence="1">MP1014</strain>
    </source>
</reference>
<evidence type="ECO:0008006" key="3">
    <source>
        <dbReference type="Google" id="ProtNLM"/>
    </source>
</evidence>
<dbReference type="Gene3D" id="2.60.40.2700">
    <property type="match status" value="3"/>
</dbReference>
<evidence type="ECO:0000313" key="2">
    <source>
        <dbReference type="Proteomes" id="UP001310387"/>
    </source>
</evidence>
<organism evidence="1 2">
    <name type="scientific">Isoptericola haloaureus</name>
    <dbReference type="NCBI Taxonomy" id="1542902"/>
    <lineage>
        <taxon>Bacteria</taxon>
        <taxon>Bacillati</taxon>
        <taxon>Actinomycetota</taxon>
        <taxon>Actinomycetes</taxon>
        <taxon>Micrococcales</taxon>
        <taxon>Promicromonosporaceae</taxon>
        <taxon>Isoptericola</taxon>
    </lineage>
</organism>
<name>A0ABU7ZAV3_9MICO</name>
<dbReference type="Proteomes" id="UP001310387">
    <property type="component" value="Unassembled WGS sequence"/>
</dbReference>
<proteinExistence type="predicted"/>
<dbReference type="EMBL" id="JBAGLP010000119">
    <property type="protein sequence ID" value="MEG3616468.1"/>
    <property type="molecule type" value="Genomic_DNA"/>
</dbReference>
<accession>A0ABU7ZAV3</accession>
<sequence length="409" mass="45965">MRKGYLRPADVEIAGLKPGDRAKIGTTLRAKPMSRSWTPNVWKFTYQWRLDGKKISGATGQKYTPKKWQHNKKISVTIRGAKPGYYGKKVTTDWARVSKPFSSTSRPVIKGSLRVGETVRAKVVEDWKPTAWAYKYQWFADGEPIAGATSKRYTLTKAEHGTRLKVKVTGKRQAYLLTSRSSRWTSAVRWPDGVSTPRITGNPNDRYVLSGTKIWFTGSATGGELTYQWQRRTAETGIWKNMKGRTSRTLAMTAKSFRTLDEYRLRVRNAAGTKYTRPATLWVDSLESDPYYTGKIFVGSWYLFQAASKTSDFTVGDTPYVGTELWICPLSGYTGNPATEVSFQYVGSGWSTTAFGYSMETEGGCELFWVEASVSSHTAARDGVWQVYDDSRGPDGSYAPITQWMKGLQ</sequence>
<dbReference type="RefSeq" id="WP_332902971.1">
    <property type="nucleotide sequence ID" value="NZ_JBAGLP010000119.1"/>
</dbReference>
<protein>
    <recommendedName>
        <fullName evidence="3">Ig-like domain-containing protein</fullName>
    </recommendedName>
</protein>
<reference evidence="1" key="2">
    <citation type="submission" date="2024-02" db="EMBL/GenBank/DDBJ databases">
        <authorList>
            <person name="Prathaban M."/>
            <person name="Mythili R."/>
            <person name="Sharmila Devi N."/>
            <person name="Sobanaa M."/>
            <person name="Prathiviraj R."/>
            <person name="Selvin J."/>
        </authorList>
    </citation>
    <scope>NUCLEOTIDE SEQUENCE</scope>
    <source>
        <strain evidence="1">MP1014</strain>
    </source>
</reference>
<comment type="caution">
    <text evidence="1">The sequence shown here is derived from an EMBL/GenBank/DDBJ whole genome shotgun (WGS) entry which is preliminary data.</text>
</comment>
<gene>
    <name evidence="1" type="ORF">V5O49_15155</name>
</gene>